<dbReference type="GO" id="GO:0004129">
    <property type="term" value="F:cytochrome-c oxidase activity"/>
    <property type="evidence" value="ECO:0007669"/>
    <property type="project" value="UniProtKB-EC"/>
</dbReference>
<evidence type="ECO:0000256" key="4">
    <source>
        <dbReference type="ARBA" id="ARBA00024688"/>
    </source>
</evidence>
<feature type="domain" description="Cytochrome oxidase subunit II copper A binding" evidence="8">
    <location>
        <begin position="31"/>
        <end position="133"/>
    </location>
</feature>
<dbReference type="Proteomes" id="UP000614469">
    <property type="component" value="Unassembled WGS sequence"/>
</dbReference>
<dbReference type="SUPFAM" id="SSF49503">
    <property type="entry name" value="Cupredoxins"/>
    <property type="match status" value="1"/>
</dbReference>
<keyword evidence="7" id="KW-0472">Membrane</keyword>
<comment type="function">
    <text evidence="4">Subunits I and II form the functional core of the enzyme complex. Electrons originating in cytochrome c are transferred via heme a and Cu(A) to the binuclear center formed by heme a3 and Cu(B).</text>
</comment>
<proteinExistence type="predicted"/>
<dbReference type="Pfam" id="PF00116">
    <property type="entry name" value="COX2"/>
    <property type="match status" value="1"/>
</dbReference>
<dbReference type="GO" id="GO:0030313">
    <property type="term" value="C:cell envelope"/>
    <property type="evidence" value="ECO:0007669"/>
    <property type="project" value="UniProtKB-SubCell"/>
</dbReference>
<dbReference type="GO" id="GO:0005507">
    <property type="term" value="F:copper ion binding"/>
    <property type="evidence" value="ECO:0007669"/>
    <property type="project" value="InterPro"/>
</dbReference>
<name>A0A8J6NFY7_9CHLR</name>
<accession>A0A8J6NFY7</accession>
<feature type="transmembrane region" description="Helical" evidence="7">
    <location>
        <begin position="125"/>
        <end position="144"/>
    </location>
</feature>
<dbReference type="Gene3D" id="2.60.40.420">
    <property type="entry name" value="Cupredoxins - blue copper proteins"/>
    <property type="match status" value="1"/>
</dbReference>
<sequence>MKHPAVSWLILGAAVLLVVFVPILHKPEILNKERSFRVEAGDFAYTPAVLKVNPGDRVTIELISTDVVHGLYVDGYDLSVTADPGQPATLTFVADQSGVFRLRCSVACGALHPFMLGKLQVGRNMLIWQGIGMTFLALIGTLLIRKPFPVPEKQTSS</sequence>
<evidence type="ECO:0000256" key="1">
    <source>
        <dbReference type="ARBA" id="ARBA00004196"/>
    </source>
</evidence>
<dbReference type="InterPro" id="IPR001505">
    <property type="entry name" value="Copper_CuA"/>
</dbReference>
<dbReference type="PANTHER" id="PTHR42838">
    <property type="entry name" value="CYTOCHROME C OXIDASE SUBUNIT II"/>
    <property type="match status" value="1"/>
</dbReference>
<dbReference type="GO" id="GO:0016020">
    <property type="term" value="C:membrane"/>
    <property type="evidence" value="ECO:0007669"/>
    <property type="project" value="InterPro"/>
</dbReference>
<dbReference type="InterPro" id="IPR002429">
    <property type="entry name" value="CcO_II-like_C"/>
</dbReference>
<comment type="subcellular location">
    <subcellularLocation>
        <location evidence="1">Cell envelope</location>
    </subcellularLocation>
</comment>
<evidence type="ECO:0000256" key="5">
    <source>
        <dbReference type="ARBA" id="ARBA00031399"/>
    </source>
</evidence>
<organism evidence="9 10">
    <name type="scientific">Candidatus Desulfolinea nitratireducens</name>
    <dbReference type="NCBI Taxonomy" id="2841698"/>
    <lineage>
        <taxon>Bacteria</taxon>
        <taxon>Bacillati</taxon>
        <taxon>Chloroflexota</taxon>
        <taxon>Anaerolineae</taxon>
        <taxon>Anaerolineales</taxon>
        <taxon>Anaerolineales incertae sedis</taxon>
        <taxon>Candidatus Desulfolinea</taxon>
    </lineage>
</organism>
<feature type="transmembrane region" description="Helical" evidence="7">
    <location>
        <begin position="6"/>
        <end position="24"/>
    </location>
</feature>
<comment type="catalytic activity">
    <reaction evidence="6">
        <text>4 Fe(II)-[cytochrome c] + O2 + 8 H(+)(in) = 4 Fe(III)-[cytochrome c] + 2 H2O + 4 H(+)(out)</text>
        <dbReference type="Rhea" id="RHEA:11436"/>
        <dbReference type="Rhea" id="RHEA-COMP:10350"/>
        <dbReference type="Rhea" id="RHEA-COMP:14399"/>
        <dbReference type="ChEBI" id="CHEBI:15377"/>
        <dbReference type="ChEBI" id="CHEBI:15378"/>
        <dbReference type="ChEBI" id="CHEBI:15379"/>
        <dbReference type="ChEBI" id="CHEBI:29033"/>
        <dbReference type="ChEBI" id="CHEBI:29034"/>
        <dbReference type="EC" id="7.1.1.9"/>
    </reaction>
</comment>
<evidence type="ECO:0000256" key="7">
    <source>
        <dbReference type="SAM" id="Phobius"/>
    </source>
</evidence>
<dbReference type="AlphaFoldDB" id="A0A8J6NFY7"/>
<dbReference type="PROSITE" id="PS50857">
    <property type="entry name" value="COX2_CUA"/>
    <property type="match status" value="1"/>
</dbReference>
<dbReference type="InterPro" id="IPR008972">
    <property type="entry name" value="Cupredoxin"/>
</dbReference>
<dbReference type="EMBL" id="JACNJN010000080">
    <property type="protein sequence ID" value="MBC8334793.1"/>
    <property type="molecule type" value="Genomic_DNA"/>
</dbReference>
<dbReference type="PANTHER" id="PTHR42838:SF2">
    <property type="entry name" value="NITROUS-OXIDE REDUCTASE"/>
    <property type="match status" value="1"/>
</dbReference>
<gene>
    <name evidence="9" type="ORF">H8E29_05975</name>
</gene>
<dbReference type="InterPro" id="IPR051403">
    <property type="entry name" value="NosZ/Cyto_c_oxidase_sub2"/>
</dbReference>
<keyword evidence="2" id="KW-0479">Metal-binding</keyword>
<evidence type="ECO:0000313" key="10">
    <source>
        <dbReference type="Proteomes" id="UP000614469"/>
    </source>
</evidence>
<evidence type="ECO:0000256" key="2">
    <source>
        <dbReference type="ARBA" id="ARBA00022723"/>
    </source>
</evidence>
<evidence type="ECO:0000259" key="8">
    <source>
        <dbReference type="PROSITE" id="PS50857"/>
    </source>
</evidence>
<keyword evidence="7" id="KW-0812">Transmembrane</keyword>
<evidence type="ECO:0000313" key="9">
    <source>
        <dbReference type="EMBL" id="MBC8334793.1"/>
    </source>
</evidence>
<evidence type="ECO:0000256" key="6">
    <source>
        <dbReference type="ARBA" id="ARBA00047816"/>
    </source>
</evidence>
<dbReference type="PROSITE" id="PS00078">
    <property type="entry name" value="COX2"/>
    <property type="match status" value="1"/>
</dbReference>
<comment type="caution">
    <text evidence="9">The sequence shown here is derived from an EMBL/GenBank/DDBJ whole genome shotgun (WGS) entry which is preliminary data.</text>
</comment>
<protein>
    <recommendedName>
        <fullName evidence="5">Cytochrome aa3 subunit 2</fullName>
    </recommendedName>
</protein>
<reference evidence="9 10" key="1">
    <citation type="submission" date="2020-08" db="EMBL/GenBank/DDBJ databases">
        <title>Bridging the membrane lipid divide: bacteria of the FCB group superphylum have the potential to synthesize archaeal ether lipids.</title>
        <authorList>
            <person name="Villanueva L."/>
            <person name="Von Meijenfeldt F.A.B."/>
            <person name="Westbye A.B."/>
            <person name="Yadav S."/>
            <person name="Hopmans E.C."/>
            <person name="Dutilh B.E."/>
            <person name="Sinninghe Damste J.S."/>
        </authorList>
    </citation>
    <scope>NUCLEOTIDE SEQUENCE [LARGE SCALE GENOMIC DNA]</scope>
    <source>
        <strain evidence="9">NIOZ-UU36</strain>
    </source>
</reference>
<evidence type="ECO:0000256" key="3">
    <source>
        <dbReference type="ARBA" id="ARBA00023008"/>
    </source>
</evidence>
<keyword evidence="3" id="KW-0186">Copper</keyword>
<keyword evidence="7" id="KW-1133">Transmembrane helix</keyword>